<protein>
    <submittedName>
        <fullName evidence="3">Transglutaminase</fullName>
    </submittedName>
</protein>
<feature type="signal peptide" evidence="1">
    <location>
        <begin position="1"/>
        <end position="24"/>
    </location>
</feature>
<keyword evidence="1" id="KW-0732">Signal</keyword>
<organism evidence="3 4">
    <name type="scientific">Paenibacillus bovis</name>
    <dbReference type="NCBI Taxonomy" id="1616788"/>
    <lineage>
        <taxon>Bacteria</taxon>
        <taxon>Bacillati</taxon>
        <taxon>Bacillota</taxon>
        <taxon>Bacilli</taxon>
        <taxon>Bacillales</taxon>
        <taxon>Paenibacillaceae</taxon>
        <taxon>Paenibacillus</taxon>
    </lineage>
</organism>
<evidence type="ECO:0000313" key="4">
    <source>
        <dbReference type="Proteomes" id="UP000078148"/>
    </source>
</evidence>
<dbReference type="SUPFAM" id="SSF54001">
    <property type="entry name" value="Cysteine proteinases"/>
    <property type="match status" value="1"/>
</dbReference>
<evidence type="ECO:0000259" key="2">
    <source>
        <dbReference type="SMART" id="SM00460"/>
    </source>
</evidence>
<proteinExistence type="predicted"/>
<evidence type="ECO:0000256" key="1">
    <source>
        <dbReference type="SAM" id="SignalP"/>
    </source>
</evidence>
<dbReference type="Gene3D" id="3.10.620.30">
    <property type="match status" value="1"/>
</dbReference>
<dbReference type="OrthoDB" id="9787782at2"/>
<name>A0A172ZE75_9BACL</name>
<dbReference type="KEGG" id="pbv:AR543_07300"/>
<accession>A0A172ZE75</accession>
<dbReference type="Pfam" id="PF01841">
    <property type="entry name" value="Transglut_core"/>
    <property type="match status" value="1"/>
</dbReference>
<dbReference type="SMART" id="SM00460">
    <property type="entry name" value="TGc"/>
    <property type="match status" value="1"/>
</dbReference>
<dbReference type="AlphaFoldDB" id="A0A172ZE75"/>
<evidence type="ECO:0000313" key="3">
    <source>
        <dbReference type="EMBL" id="ANF95829.1"/>
    </source>
</evidence>
<sequence>MKKLLLTCLTTITLLAAAPISVFAAEDSSWLDTSNAAQGYVAVHYEAPSNTRTKVMITKNDTSYTYNLSSSRSDTALPLQLGSGTYQVSVLENTAGNNYKKVYSDSLQVQLNNENSVYLASTQNIDWKNSPAVTSLANKLTQDAATDQQKAQAIYNYITSNIKYDYQLASALPTVYVPDPQQTLSSRKGICYDYASLNAAMLRSQGIPAKLVMGTTSAVKEYHAWNEVYLNGKWVTVDATVDASLQQKGKNIPFAKDASQYQAAKVY</sequence>
<feature type="domain" description="Transglutaminase-like" evidence="2">
    <location>
        <begin position="183"/>
        <end position="241"/>
    </location>
</feature>
<dbReference type="InterPro" id="IPR038765">
    <property type="entry name" value="Papain-like_cys_pep_sf"/>
</dbReference>
<feature type="chain" id="PRO_5008005792" evidence="1">
    <location>
        <begin position="25"/>
        <end position="267"/>
    </location>
</feature>
<dbReference type="Proteomes" id="UP000078148">
    <property type="component" value="Chromosome"/>
</dbReference>
<dbReference type="PANTHER" id="PTHR33490">
    <property type="entry name" value="BLR5614 PROTEIN-RELATED"/>
    <property type="match status" value="1"/>
</dbReference>
<dbReference type="EMBL" id="CP013023">
    <property type="protein sequence ID" value="ANF95829.1"/>
    <property type="molecule type" value="Genomic_DNA"/>
</dbReference>
<reference evidence="4" key="1">
    <citation type="submission" date="2015-10" db="EMBL/GenBank/DDBJ databases">
        <title>Genome of Paenibacillus bovis sp. nov.</title>
        <authorList>
            <person name="Wu Z."/>
            <person name="Gao C."/>
            <person name="Liu Z."/>
            <person name="Zheng H."/>
        </authorList>
    </citation>
    <scope>NUCLEOTIDE SEQUENCE [LARGE SCALE GENOMIC DNA]</scope>
    <source>
        <strain evidence="4">BD3526</strain>
    </source>
</reference>
<dbReference type="PANTHER" id="PTHR33490:SF3">
    <property type="entry name" value="CONSERVED INTEGRAL MEMBRANE PROTEIN"/>
    <property type="match status" value="1"/>
</dbReference>
<keyword evidence="4" id="KW-1185">Reference proteome</keyword>
<dbReference type="InterPro" id="IPR002931">
    <property type="entry name" value="Transglutaminase-like"/>
</dbReference>
<gene>
    <name evidence="3" type="ORF">AR543_07300</name>
</gene>
<reference evidence="3 4" key="2">
    <citation type="journal article" date="2016" name="Int. J. Syst. Evol. Microbiol.">
        <title>Paenibacillus bovis sp. nov., isolated from raw yak (Bos grunniens) milk.</title>
        <authorList>
            <person name="Gao C."/>
            <person name="Han J."/>
            <person name="Liu Z."/>
            <person name="Xu X."/>
            <person name="Hang F."/>
            <person name="Wu Z."/>
        </authorList>
    </citation>
    <scope>NUCLEOTIDE SEQUENCE [LARGE SCALE GENOMIC DNA]</scope>
    <source>
        <strain evidence="3 4">BD3526</strain>
    </source>
</reference>